<evidence type="ECO:0000256" key="2">
    <source>
        <dbReference type="ARBA" id="ARBA00012483"/>
    </source>
</evidence>
<evidence type="ECO:0000256" key="8">
    <source>
        <dbReference type="PROSITE-ProRule" id="PRU00175"/>
    </source>
</evidence>
<reference evidence="12 13" key="1">
    <citation type="journal article" date="2013" name="Proc. Natl. Acad. Sci. U.S.A.">
        <title>Fine-scale variation in meiotic recombination in Mimulus inferred from population shotgun sequencing.</title>
        <authorList>
            <person name="Hellsten U."/>
            <person name="Wright K.M."/>
            <person name="Jenkins J."/>
            <person name="Shu S."/>
            <person name="Yuan Y."/>
            <person name="Wessler S.R."/>
            <person name="Schmutz J."/>
            <person name="Willis J.H."/>
            <person name="Rokhsar D.S."/>
        </authorList>
    </citation>
    <scope>NUCLEOTIDE SEQUENCE [LARGE SCALE GENOMIC DNA]</scope>
    <source>
        <strain evidence="13">cv. DUN x IM62</strain>
    </source>
</reference>
<accession>A0A022RT19</accession>
<dbReference type="AlphaFoldDB" id="A0A022RT19"/>
<gene>
    <name evidence="12" type="ORF">MIMGU_mgv1a024323mg</name>
</gene>
<sequence>MDVNPETSLELAGYSESSRNGYILDSLAVSNSSLHVISATCALCHRALSSDNETVDLETISICGDCKFLLLEDLDTASPDVLYPRTMRVSRRRYDSSESIESMFSQQLSQIISLARQSQPISFEHDIQSVDGDGAARRGSRRSRIGLSDSESDAFDSLYGENDSNLSFRRYRWASHGEVDTVVSYRGDSDDDHSFLENENYESDTDIDPMNAGLYRWNSEEEDSEQEEADIEVATQLHSSSRSNVAYINWRRHFLSHEVAGTFVRRFHERVQSHSGDLLANLEESETYNYVGESGDYLYGRGFGDILEHLAESESSRRGAPPASVSFISNMRCMTINEEKLDNMVCAICKETFSVGIVVNELPCFHMYHPCCILPWLSARNTCPLCRYELPTDDKDYEARKRNGDMNEYETIEDNIQHETNDDDSDSNSQGDETCEMEQVVNAESGRGKNRWLMMAAPVVGMVGISLMMWFGNSSAAAAAYRRSPTSAHIHRPKDNGQRRWWSSFF</sequence>
<name>A0A022RT19_ERYGU</name>
<evidence type="ECO:0000256" key="6">
    <source>
        <dbReference type="ARBA" id="ARBA00022786"/>
    </source>
</evidence>
<dbReference type="Proteomes" id="UP000030748">
    <property type="component" value="Unassembled WGS sequence"/>
</dbReference>
<evidence type="ECO:0000313" key="12">
    <source>
        <dbReference type="EMBL" id="EYU42060.1"/>
    </source>
</evidence>
<evidence type="ECO:0000256" key="10">
    <source>
        <dbReference type="SAM" id="Phobius"/>
    </source>
</evidence>
<dbReference type="PROSITE" id="PS50089">
    <property type="entry name" value="ZF_RING_2"/>
    <property type="match status" value="1"/>
</dbReference>
<proteinExistence type="predicted"/>
<evidence type="ECO:0000256" key="3">
    <source>
        <dbReference type="ARBA" id="ARBA00022679"/>
    </source>
</evidence>
<dbReference type="PhylomeDB" id="A0A022RT19"/>
<dbReference type="OMA" id="RRWWCPF"/>
<evidence type="ECO:0000259" key="11">
    <source>
        <dbReference type="PROSITE" id="PS50089"/>
    </source>
</evidence>
<keyword evidence="5 8" id="KW-0863">Zinc-finger</keyword>
<dbReference type="GO" id="GO:0008270">
    <property type="term" value="F:zinc ion binding"/>
    <property type="evidence" value="ECO:0007669"/>
    <property type="project" value="UniProtKB-KW"/>
</dbReference>
<dbReference type="GO" id="GO:0061630">
    <property type="term" value="F:ubiquitin protein ligase activity"/>
    <property type="evidence" value="ECO:0000318"/>
    <property type="project" value="GO_Central"/>
</dbReference>
<keyword evidence="3" id="KW-0808">Transferase</keyword>
<evidence type="ECO:0000256" key="5">
    <source>
        <dbReference type="ARBA" id="ARBA00022771"/>
    </source>
</evidence>
<dbReference type="FunFam" id="3.30.40.10:FF:000127">
    <property type="entry name" value="E3 ubiquitin-protein ligase RNF181"/>
    <property type="match status" value="1"/>
</dbReference>
<dbReference type="EMBL" id="KI630319">
    <property type="protein sequence ID" value="EYU42060.1"/>
    <property type="molecule type" value="Genomic_DNA"/>
</dbReference>
<keyword evidence="7" id="KW-0862">Zinc</keyword>
<evidence type="ECO:0000256" key="9">
    <source>
        <dbReference type="SAM" id="MobiDB-lite"/>
    </source>
</evidence>
<keyword evidence="4" id="KW-0479">Metal-binding</keyword>
<dbReference type="SMART" id="SM00184">
    <property type="entry name" value="RING"/>
    <property type="match status" value="1"/>
</dbReference>
<dbReference type="InterPro" id="IPR013083">
    <property type="entry name" value="Znf_RING/FYVE/PHD"/>
</dbReference>
<evidence type="ECO:0000256" key="1">
    <source>
        <dbReference type="ARBA" id="ARBA00000900"/>
    </source>
</evidence>
<evidence type="ECO:0000256" key="7">
    <source>
        <dbReference type="ARBA" id="ARBA00022833"/>
    </source>
</evidence>
<dbReference type="EC" id="2.3.2.27" evidence="2"/>
<dbReference type="PANTHER" id="PTHR15710:SF242">
    <property type="entry name" value="OS06G0633500 PROTEIN"/>
    <property type="match status" value="1"/>
</dbReference>
<dbReference type="SUPFAM" id="SSF57850">
    <property type="entry name" value="RING/U-box"/>
    <property type="match status" value="1"/>
</dbReference>
<protein>
    <recommendedName>
        <fullName evidence="2">RING-type E3 ubiquitin transferase</fullName>
        <ecNumber evidence="2">2.3.2.27</ecNumber>
    </recommendedName>
</protein>
<dbReference type="OrthoDB" id="21204at2759"/>
<dbReference type="GO" id="GO:0016567">
    <property type="term" value="P:protein ubiquitination"/>
    <property type="evidence" value="ECO:0007669"/>
    <property type="project" value="UniProtKB-ARBA"/>
</dbReference>
<feature type="transmembrane region" description="Helical" evidence="10">
    <location>
        <begin position="452"/>
        <end position="472"/>
    </location>
</feature>
<evidence type="ECO:0000256" key="4">
    <source>
        <dbReference type="ARBA" id="ARBA00022723"/>
    </source>
</evidence>
<dbReference type="GO" id="GO:0006511">
    <property type="term" value="P:ubiquitin-dependent protein catabolic process"/>
    <property type="evidence" value="ECO:0000318"/>
    <property type="project" value="GO_Central"/>
</dbReference>
<dbReference type="PANTHER" id="PTHR15710">
    <property type="entry name" value="E3 UBIQUITIN-PROTEIN LIGASE PRAJA"/>
    <property type="match status" value="1"/>
</dbReference>
<keyword evidence="10" id="KW-0472">Membrane</keyword>
<keyword evidence="6" id="KW-0833">Ubl conjugation pathway</keyword>
<evidence type="ECO:0000313" key="13">
    <source>
        <dbReference type="Proteomes" id="UP000030748"/>
    </source>
</evidence>
<dbReference type="eggNOG" id="KOG0800">
    <property type="taxonomic scope" value="Eukaryota"/>
</dbReference>
<dbReference type="Pfam" id="PF13639">
    <property type="entry name" value="zf-RING_2"/>
    <property type="match status" value="1"/>
</dbReference>
<feature type="region of interest" description="Disordered" evidence="9">
    <location>
        <begin position="414"/>
        <end position="434"/>
    </location>
</feature>
<keyword evidence="13" id="KW-1185">Reference proteome</keyword>
<dbReference type="KEGG" id="egt:105953219"/>
<dbReference type="InterPro" id="IPR001841">
    <property type="entry name" value="Znf_RING"/>
</dbReference>
<comment type="catalytic activity">
    <reaction evidence="1">
        <text>S-ubiquitinyl-[E2 ubiquitin-conjugating enzyme]-L-cysteine + [acceptor protein]-L-lysine = [E2 ubiquitin-conjugating enzyme]-L-cysteine + N(6)-ubiquitinyl-[acceptor protein]-L-lysine.</text>
        <dbReference type="EC" id="2.3.2.27"/>
    </reaction>
</comment>
<keyword evidence="10" id="KW-0812">Transmembrane</keyword>
<dbReference type="Gene3D" id="3.30.40.10">
    <property type="entry name" value="Zinc/RING finger domain, C3HC4 (zinc finger)"/>
    <property type="match status" value="1"/>
</dbReference>
<organism evidence="12 13">
    <name type="scientific">Erythranthe guttata</name>
    <name type="common">Yellow monkey flower</name>
    <name type="synonym">Mimulus guttatus</name>
    <dbReference type="NCBI Taxonomy" id="4155"/>
    <lineage>
        <taxon>Eukaryota</taxon>
        <taxon>Viridiplantae</taxon>
        <taxon>Streptophyta</taxon>
        <taxon>Embryophyta</taxon>
        <taxon>Tracheophyta</taxon>
        <taxon>Spermatophyta</taxon>
        <taxon>Magnoliopsida</taxon>
        <taxon>eudicotyledons</taxon>
        <taxon>Gunneridae</taxon>
        <taxon>Pentapetalae</taxon>
        <taxon>asterids</taxon>
        <taxon>lamiids</taxon>
        <taxon>Lamiales</taxon>
        <taxon>Phrymaceae</taxon>
        <taxon>Erythranthe</taxon>
    </lineage>
</organism>
<keyword evidence="10" id="KW-1133">Transmembrane helix</keyword>
<feature type="domain" description="RING-type" evidence="11">
    <location>
        <begin position="346"/>
        <end position="387"/>
    </location>
</feature>